<dbReference type="Proteomes" id="UP001304298">
    <property type="component" value="Unassembled WGS sequence"/>
</dbReference>
<reference evidence="3 4" key="1">
    <citation type="submission" date="2023-12" db="EMBL/GenBank/DDBJ databases">
        <title>Amycolatopsis sp. V23-08.</title>
        <authorList>
            <person name="Somphong A."/>
        </authorList>
    </citation>
    <scope>NUCLEOTIDE SEQUENCE [LARGE SCALE GENOMIC DNA]</scope>
    <source>
        <strain evidence="3 4">V23-08</strain>
    </source>
</reference>
<dbReference type="EMBL" id="JAYFSI010000006">
    <property type="protein sequence ID" value="MEA5362881.1"/>
    <property type="molecule type" value="Genomic_DNA"/>
</dbReference>
<keyword evidence="4" id="KW-1185">Reference proteome</keyword>
<dbReference type="PANTHER" id="PTHR43833">
    <property type="entry name" value="POTASSIUM CHANNEL PROTEIN 2-RELATED-RELATED"/>
    <property type="match status" value="1"/>
</dbReference>
<feature type="transmembrane region" description="Helical" evidence="1">
    <location>
        <begin position="6"/>
        <end position="25"/>
    </location>
</feature>
<dbReference type="SUPFAM" id="SSF51735">
    <property type="entry name" value="NAD(P)-binding Rossmann-fold domains"/>
    <property type="match status" value="1"/>
</dbReference>
<gene>
    <name evidence="3" type="ORF">VA596_25335</name>
</gene>
<dbReference type="RefSeq" id="WP_323330643.1">
    <property type="nucleotide sequence ID" value="NZ_JAYFSI010000006.1"/>
</dbReference>
<dbReference type="Gene3D" id="1.10.490.160">
    <property type="match status" value="1"/>
</dbReference>
<dbReference type="Gene3D" id="3.40.50.720">
    <property type="entry name" value="NAD(P)-binding Rossmann-like Domain"/>
    <property type="match status" value="1"/>
</dbReference>
<dbReference type="InterPro" id="IPR036291">
    <property type="entry name" value="NAD(P)-bd_dom_sf"/>
</dbReference>
<keyword evidence="1" id="KW-1133">Transmembrane helix</keyword>
<dbReference type="InterPro" id="IPR003148">
    <property type="entry name" value="RCK_N"/>
</dbReference>
<evidence type="ECO:0000313" key="4">
    <source>
        <dbReference type="Proteomes" id="UP001304298"/>
    </source>
</evidence>
<dbReference type="InterPro" id="IPR003032">
    <property type="entry name" value="Ryanodine_rcpt"/>
</dbReference>
<organism evidence="3 4">
    <name type="scientific">Amycolatopsis heterodermiae</name>
    <dbReference type="NCBI Taxonomy" id="3110235"/>
    <lineage>
        <taxon>Bacteria</taxon>
        <taxon>Bacillati</taxon>
        <taxon>Actinomycetota</taxon>
        <taxon>Actinomycetes</taxon>
        <taxon>Pseudonocardiales</taxon>
        <taxon>Pseudonocardiaceae</taxon>
        <taxon>Amycolatopsis</taxon>
    </lineage>
</organism>
<comment type="caution">
    <text evidence="3">The sequence shown here is derived from an EMBL/GenBank/DDBJ whole genome shotgun (WGS) entry which is preliminary data.</text>
</comment>
<keyword evidence="1" id="KW-0472">Membrane</keyword>
<evidence type="ECO:0000313" key="3">
    <source>
        <dbReference type="EMBL" id="MEA5362881.1"/>
    </source>
</evidence>
<evidence type="ECO:0000256" key="1">
    <source>
        <dbReference type="SAM" id="Phobius"/>
    </source>
</evidence>
<evidence type="ECO:0000259" key="2">
    <source>
        <dbReference type="PROSITE" id="PS51201"/>
    </source>
</evidence>
<dbReference type="InterPro" id="IPR050721">
    <property type="entry name" value="Trk_Ktr_HKT_K-transport"/>
</dbReference>
<name>A0ABU5R9G3_9PSEU</name>
<protein>
    <submittedName>
        <fullName evidence="3">NAD-binding protein</fullName>
    </submittedName>
</protein>
<dbReference type="Pfam" id="PF02254">
    <property type="entry name" value="TrkA_N"/>
    <property type="match status" value="1"/>
</dbReference>
<proteinExistence type="predicted"/>
<sequence>MSVRLLVFGILAVVTASLGLIGFAAYLPSRPEFGRGFLDRLFYSIQLFFVAAEPVKNGGPMPAVLNLARFLGPMVTASAVIEVFATVFAAQRQQWRARSSRRHVVVCGSGGDALLLVSRLRAKGSSVVLVDQRPSDDAVNACRRVRVPVVVGDPTDETVLRSAGTANAESVYAMSSGSVANTSIAVAARAVDAGRQIPLTCFASVPDRDLRAALLARGLGRTGNHEFRLVLFSTDEIAARVLAQNSPLTTRSTGAAPHILVAGLDDFGQTLALELARRWRVHVNLGRARLILTVAGPYAAAFGDRLRQRFPALDTVCEVRFVPAQLTSLANEHAGLLESADRVFVCADDDVVAVKIGLSILRALRDHEVQVTVRVRERGAELNEAFHGASGRLFDDVSGSLRIFGALDEACRPDAIQAGAAVEEIARSLHDEYVAQCAANGDTPSANPSMAPWEALAEDLKNANRAQARHLGEKLSAIGCIAVPVFDSTMSFAFRSAPDEVAQLARMEHQRWAEERRARGYIYGPNRGEQRHPNLVDWDELPESAREKNRMFVRALPRVLVGAGFQILRLAISPP</sequence>
<keyword evidence="1" id="KW-0812">Transmembrane</keyword>
<feature type="domain" description="RCK N-terminal" evidence="2">
    <location>
        <begin position="101"/>
        <end position="227"/>
    </location>
</feature>
<dbReference type="PROSITE" id="PS51201">
    <property type="entry name" value="RCK_N"/>
    <property type="match status" value="1"/>
</dbReference>
<dbReference type="Pfam" id="PF02026">
    <property type="entry name" value="RyR"/>
    <property type="match status" value="1"/>
</dbReference>
<accession>A0ABU5R9G3</accession>
<dbReference type="PANTHER" id="PTHR43833:SF11">
    <property type="entry name" value="VOLTAGE-GATED POTASSIUM CHANNEL KCH"/>
    <property type="match status" value="1"/>
</dbReference>